<organism evidence="1 2">
    <name type="scientific">Limosa lapponica baueri</name>
    <dbReference type="NCBI Taxonomy" id="1758121"/>
    <lineage>
        <taxon>Eukaryota</taxon>
        <taxon>Metazoa</taxon>
        <taxon>Chordata</taxon>
        <taxon>Craniata</taxon>
        <taxon>Vertebrata</taxon>
        <taxon>Euteleostomi</taxon>
        <taxon>Archelosauria</taxon>
        <taxon>Archosauria</taxon>
        <taxon>Dinosauria</taxon>
        <taxon>Saurischia</taxon>
        <taxon>Theropoda</taxon>
        <taxon>Coelurosauria</taxon>
        <taxon>Aves</taxon>
        <taxon>Neognathae</taxon>
        <taxon>Neoaves</taxon>
        <taxon>Charadriiformes</taxon>
        <taxon>Scolopacidae</taxon>
        <taxon>Limosa</taxon>
    </lineage>
</organism>
<protein>
    <submittedName>
        <fullName evidence="1">Uncharacterized protein</fullName>
    </submittedName>
</protein>
<sequence length="122" mass="14328">MQLIRESTTHKLQPSVIARPEALESYLAQQTELSPSKTFKFMEKHMEQLKEGHTELLKEMLVQLWRKEEIPRFVESFIFKTKIANIEMKLANGKRRCCCCCCCCCMERDPWQAGFREAPLGR</sequence>
<accession>A0A2I0U7P0</accession>
<evidence type="ECO:0000313" key="1">
    <source>
        <dbReference type="EMBL" id="PKU42032.1"/>
    </source>
</evidence>
<dbReference type="AlphaFoldDB" id="A0A2I0U7P0"/>
<reference evidence="2" key="1">
    <citation type="submission" date="2017-11" db="EMBL/GenBank/DDBJ databases">
        <authorList>
            <person name="Lima N.C."/>
            <person name="Parody-Merino A.M."/>
            <person name="Battley P.F."/>
            <person name="Fidler A.E."/>
            <person name="Prosdocimi F."/>
        </authorList>
    </citation>
    <scope>NUCLEOTIDE SEQUENCE [LARGE SCALE GENOMIC DNA]</scope>
</reference>
<reference evidence="2" key="2">
    <citation type="submission" date="2017-12" db="EMBL/GenBank/DDBJ databases">
        <title>Genome sequence of the Bar-tailed Godwit (Limosa lapponica baueri).</title>
        <authorList>
            <person name="Lima N.C.B."/>
            <person name="Parody-Merino A.M."/>
            <person name="Battley P.F."/>
            <person name="Fidler A.E."/>
            <person name="Prosdocimi F."/>
        </authorList>
    </citation>
    <scope>NUCLEOTIDE SEQUENCE [LARGE SCALE GENOMIC DNA]</scope>
</reference>
<name>A0A2I0U7P0_LIMLA</name>
<gene>
    <name evidence="1" type="ORF">llap_7654</name>
</gene>
<dbReference type="Proteomes" id="UP000233556">
    <property type="component" value="Unassembled WGS sequence"/>
</dbReference>
<dbReference type="EMBL" id="KZ506039">
    <property type="protein sequence ID" value="PKU42032.1"/>
    <property type="molecule type" value="Genomic_DNA"/>
</dbReference>
<evidence type="ECO:0000313" key="2">
    <source>
        <dbReference type="Proteomes" id="UP000233556"/>
    </source>
</evidence>
<keyword evidence="2" id="KW-1185">Reference proteome</keyword>
<proteinExistence type="predicted"/>